<reference evidence="2 3" key="1">
    <citation type="submission" date="2017-08" db="EMBL/GenBank/DDBJ databases">
        <title>Infants hospitalized years apart are colonized by the same room-sourced microbial strains.</title>
        <authorList>
            <person name="Brooks B."/>
            <person name="Olm M.R."/>
            <person name="Firek B.A."/>
            <person name="Baker R."/>
            <person name="Thomas B.C."/>
            <person name="Morowitz M.J."/>
            <person name="Banfield J.F."/>
        </authorList>
    </citation>
    <scope>NUCLEOTIDE SEQUENCE [LARGE SCALE GENOMIC DNA]</scope>
    <source>
        <strain evidence="2">S2_005_002_R2_33</strain>
    </source>
</reference>
<evidence type="ECO:0000256" key="1">
    <source>
        <dbReference type="SAM" id="Phobius"/>
    </source>
</evidence>
<sequence>MALNPFSALAAKIYAGLFGGALALVAVQTVRIDGLWFITGLEEKLKTARTDLATERTGRADDRKDWAHQVAAATAARKAAEQTSKEIATDAQASHESLLADNAGLREYIASHRLQSGNGTGAAASASTADDIAAGLPETAAAGTLVAASEADLHVCDADYAYAVSAYEFGQGLIASGLAK</sequence>
<keyword evidence="1" id="KW-1133">Transmembrane helix</keyword>
<dbReference type="EMBL" id="QFPX01000004">
    <property type="protein sequence ID" value="PZQ56284.1"/>
    <property type="molecule type" value="Genomic_DNA"/>
</dbReference>
<organism evidence="2 3">
    <name type="scientific">Novosphingobium pentaromativorans</name>
    <dbReference type="NCBI Taxonomy" id="205844"/>
    <lineage>
        <taxon>Bacteria</taxon>
        <taxon>Pseudomonadati</taxon>
        <taxon>Pseudomonadota</taxon>
        <taxon>Alphaproteobacteria</taxon>
        <taxon>Sphingomonadales</taxon>
        <taxon>Sphingomonadaceae</taxon>
        <taxon>Novosphingobium</taxon>
    </lineage>
</organism>
<evidence type="ECO:0000313" key="2">
    <source>
        <dbReference type="EMBL" id="PZQ56284.1"/>
    </source>
</evidence>
<keyword evidence="1" id="KW-0812">Transmembrane</keyword>
<dbReference type="AlphaFoldDB" id="A0A2W5NTI2"/>
<comment type="caution">
    <text evidence="2">The sequence shown here is derived from an EMBL/GenBank/DDBJ whole genome shotgun (WGS) entry which is preliminary data.</text>
</comment>
<accession>A0A2W5NTI2</accession>
<proteinExistence type="predicted"/>
<dbReference type="Proteomes" id="UP000249082">
    <property type="component" value="Unassembled WGS sequence"/>
</dbReference>
<name>A0A2W5NTI2_9SPHN</name>
<gene>
    <name evidence="2" type="ORF">DI555_06630</name>
</gene>
<evidence type="ECO:0000313" key="3">
    <source>
        <dbReference type="Proteomes" id="UP000249082"/>
    </source>
</evidence>
<protein>
    <submittedName>
        <fullName evidence="2">Uncharacterized protein</fullName>
    </submittedName>
</protein>
<feature type="transmembrane region" description="Helical" evidence="1">
    <location>
        <begin position="6"/>
        <end position="27"/>
    </location>
</feature>
<keyword evidence="1" id="KW-0472">Membrane</keyword>